<dbReference type="EMBL" id="CP101637">
    <property type="protein sequence ID" value="WMT82988.1"/>
    <property type="molecule type" value="Genomic_DNA"/>
</dbReference>
<dbReference type="RefSeq" id="WP_228105276.1">
    <property type="nucleotide sequence ID" value="NZ_CP101637.1"/>
</dbReference>
<feature type="transmembrane region" description="Helical" evidence="1">
    <location>
        <begin position="80"/>
        <end position="100"/>
    </location>
</feature>
<feature type="transmembrane region" description="Helical" evidence="1">
    <location>
        <begin position="112"/>
        <end position="132"/>
    </location>
</feature>
<protein>
    <submittedName>
        <fullName evidence="2">Uncharacterized protein</fullName>
    </submittedName>
</protein>
<keyword evidence="1" id="KW-0812">Transmembrane</keyword>
<evidence type="ECO:0000313" key="3">
    <source>
        <dbReference type="Proteomes" id="UP001235030"/>
    </source>
</evidence>
<reference evidence="2 3" key="1">
    <citation type="submission" date="2022-07" db="EMBL/GenBank/DDBJ databases">
        <title>Genome sequence of Terrisporobacter mayombei DSM6539.</title>
        <authorList>
            <person name="Boeer T."/>
            <person name="Bengelsdorf F.R."/>
            <person name="Daniel R."/>
            <person name="Poehlein A."/>
        </authorList>
    </citation>
    <scope>NUCLEOTIDE SEQUENCE [LARGE SCALE GENOMIC DNA]</scope>
    <source>
        <strain evidence="2 3">DSM 6539</strain>
    </source>
</reference>
<name>A0ABY9Q4R7_9FIRM</name>
<keyword evidence="1" id="KW-1133">Transmembrane helix</keyword>
<gene>
    <name evidence="2" type="ORF">TEMA_34860</name>
</gene>
<keyword evidence="3" id="KW-1185">Reference proteome</keyword>
<accession>A0ABY9Q4R7</accession>
<organism evidence="2 3">
    <name type="scientific">Terrisporobacter mayombei</name>
    <dbReference type="NCBI Taxonomy" id="1541"/>
    <lineage>
        <taxon>Bacteria</taxon>
        <taxon>Bacillati</taxon>
        <taxon>Bacillota</taxon>
        <taxon>Clostridia</taxon>
        <taxon>Peptostreptococcales</taxon>
        <taxon>Peptostreptococcaceae</taxon>
        <taxon>Terrisporobacter</taxon>
    </lineage>
</organism>
<sequence length="660" mass="75382">MNNKKNIIETISYSWIIGAFVFCTINHLFEFNIVNKFFINSSMLRVLIVMTIIPGIILLEKIVKEELDKRQEKNNMKLKIGIVIIVISLISFIFISTSYYEWSHGGSGVTASGMNFMGLICVTAFTIGIILIKSPIKKINRKLKPIILKEQEQAKSEENQASWYGVEKLKNYCQMEIDNITKSRCLVSNMYNDMIKTTHDTKKKYWALMGGIAEGIVGTGAGADVTSNAFVNNQRKSMKREENKQSLNNTKINASSDLIKKENSLRKLHSELSKAVISNAMSKEEIFRNIKIMQTSLEISETGAIEITVKVKNNTMYHIDGSIKAIFYDENNEKIGVANLVLPALGIVDEGNLKGICIDTNINNEYSVEYEVNNLWIVESLPNVDNENLMEVLSKLKSKKIGLSWAKIRDTKNLKNIVNKDTNIYYDNIVDLGNVEYSNDLIKIFKNIELVDLDSNFKMKKEIANALDINHINFSTAYNQLKKSGAIKIENEFIKVVKSDIEMTEEDFYKLKSKIKSMSYGKLAKSNNKMKNLRDQTCSKYKSGRRKYDLIRFNYIGKKIQLSDKYGEPNKNGVYEINQKASLANYLNKDITDSDSLYFFLERIKSNGTGVRLTPEVVKLRKEIIKGSMSTDEEQSKIGEIMMKFRFKYMSKVNENNDSQ</sequence>
<feature type="transmembrane region" description="Helical" evidence="1">
    <location>
        <begin position="37"/>
        <end position="59"/>
    </location>
</feature>
<feature type="transmembrane region" description="Helical" evidence="1">
    <location>
        <begin position="12"/>
        <end position="31"/>
    </location>
</feature>
<keyword evidence="1" id="KW-0472">Membrane</keyword>
<proteinExistence type="predicted"/>
<evidence type="ECO:0000256" key="1">
    <source>
        <dbReference type="SAM" id="Phobius"/>
    </source>
</evidence>
<evidence type="ECO:0000313" key="2">
    <source>
        <dbReference type="EMBL" id="WMT82988.1"/>
    </source>
</evidence>
<dbReference type="Proteomes" id="UP001235030">
    <property type="component" value="Chromosome"/>
</dbReference>